<dbReference type="AlphaFoldDB" id="A0A848HSK9"/>
<evidence type="ECO:0000313" key="3">
    <source>
        <dbReference type="Proteomes" id="UP000583752"/>
    </source>
</evidence>
<name>A0A848HSK9_9BURK</name>
<organism evidence="2 3">
    <name type="scientific">Massilia polaris</name>
    <dbReference type="NCBI Taxonomy" id="2728846"/>
    <lineage>
        <taxon>Bacteria</taxon>
        <taxon>Pseudomonadati</taxon>
        <taxon>Pseudomonadota</taxon>
        <taxon>Betaproteobacteria</taxon>
        <taxon>Burkholderiales</taxon>
        <taxon>Oxalobacteraceae</taxon>
        <taxon>Telluria group</taxon>
        <taxon>Massilia</taxon>
    </lineage>
</organism>
<feature type="region of interest" description="Disordered" evidence="1">
    <location>
        <begin position="140"/>
        <end position="222"/>
    </location>
</feature>
<dbReference type="Proteomes" id="UP000583752">
    <property type="component" value="Unassembled WGS sequence"/>
</dbReference>
<dbReference type="NCBIfam" id="NF045541">
    <property type="entry name" value="scaf_prot_MCP2"/>
    <property type="match status" value="1"/>
</dbReference>
<reference evidence="2 3" key="1">
    <citation type="submission" date="2020-04" db="EMBL/GenBank/DDBJ databases">
        <title>Massilia sp. RP-1-19 isolated from soil.</title>
        <authorList>
            <person name="Dahal R.H."/>
        </authorList>
    </citation>
    <scope>NUCLEOTIDE SEQUENCE [LARGE SCALE GENOMIC DNA]</scope>
    <source>
        <strain evidence="2 3">RP-1-19</strain>
    </source>
</reference>
<sequence>MVWTTGAGVRRYDWYNDRYYVEELSMDPKHVRMGRLESGRAPLLNTHQRYDLSSVFGVIRSASLEATQGIATTEFSKREDVEPYYQDVVGGIIGNVSVGYNVYEMDRIPPSADGQPWIYRAVDWEPSEISLVPIGADADCSIRSDDPSQPYSGPGPNVRMAPCKFNTRSTTAVQSPAAAGNQTRKEPTMPGEQGTQAAQSTAPTQAQLDAARAEGATQESARQAGIREAVTLGGLDEAYATQLIGQRDMTAADAGMAVLREKAKRDAAAPTRSAANIQTISDETEVRRTAMADAIALRANPNAFRNDAKRVDAARQFRGMTLVDMARESIEAAGGNARSLSRREIAVMALNLDRDLQGRSGMQSGSDFPQILAGTVNRTLRTAYGLQPRTFTGWARESTAPDFREVARAQLSESAAFKEIKAGGEYKMLSFGDSAEKYSLSKFGGIVAITWESIINDDLGAFDRIPLALAAEAAAIEGDIVYGILTGAAAMSDGKTLFHADHGNLAGAAGAISDVTLGAARAAMRKQVGLKGRVLNLTPSFLIAGPDSESLANKYTSASFVAAKASDINPNFNTSLEVVIDPRILGNQWHLSATPALVDTIEYSYLEGEQGLFTETRQGFEVDGLQIKARHVFGAKAIDWRGLYQNAGA</sequence>
<keyword evidence="3" id="KW-1185">Reference proteome</keyword>
<comment type="caution">
    <text evidence="2">The sequence shown here is derived from an EMBL/GenBank/DDBJ whole genome shotgun (WGS) entry which is preliminary data.</text>
</comment>
<gene>
    <name evidence="2" type="ORF">HHL21_14495</name>
</gene>
<proteinExistence type="predicted"/>
<dbReference type="Pfam" id="PF25209">
    <property type="entry name" value="Phage_capsid_4"/>
    <property type="match status" value="1"/>
</dbReference>
<feature type="compositionally biased region" description="Low complexity" evidence="1">
    <location>
        <begin position="195"/>
        <end position="207"/>
    </location>
</feature>
<accession>A0A848HSK9</accession>
<protein>
    <recommendedName>
        <fullName evidence="4">Bacteriophage Mu GpT domain-containing protein</fullName>
    </recommendedName>
</protein>
<dbReference type="EMBL" id="JABBGG010000007">
    <property type="protein sequence ID" value="NML62263.1"/>
    <property type="molecule type" value="Genomic_DNA"/>
</dbReference>
<evidence type="ECO:0000313" key="2">
    <source>
        <dbReference type="EMBL" id="NML62263.1"/>
    </source>
</evidence>
<evidence type="ECO:0000256" key="1">
    <source>
        <dbReference type="SAM" id="MobiDB-lite"/>
    </source>
</evidence>
<evidence type="ECO:0008006" key="4">
    <source>
        <dbReference type="Google" id="ProtNLM"/>
    </source>
</evidence>